<reference evidence="1 2" key="1">
    <citation type="journal article" date="2009" name="PLoS ONE">
        <title>Methylobacterium genome sequences: a reference blueprint to investigate microbial metabolism of C1 compounds from natural and industrial sources.</title>
        <authorList>
            <person name="Vuilleumier S."/>
            <person name="Chistoserdova L."/>
            <person name="Lee M.-C."/>
            <person name="Bringel F."/>
            <person name="Lajus A."/>
            <person name="Zhou Y."/>
            <person name="Gourion B."/>
            <person name="Barbe V."/>
            <person name="Chang J."/>
            <person name="Cruveiller S."/>
            <person name="Dossat C."/>
            <person name="Gillett W."/>
            <person name="Gruffaz C."/>
            <person name="Haugen E."/>
            <person name="Hourcade E."/>
            <person name="Levy R."/>
            <person name="Mangenot S."/>
            <person name="Muller E."/>
            <person name="Nadalig T."/>
            <person name="Pagni M."/>
            <person name="Penny C."/>
            <person name="Peyraud R."/>
            <person name="Robinson D.G."/>
            <person name="Roche D."/>
            <person name="Rouy Z."/>
            <person name="Saenampechek C."/>
            <person name="Salvignol G."/>
            <person name="Vallenet D."/>
            <person name="Wu Z."/>
            <person name="Marx C.J."/>
            <person name="Vorholt J.A."/>
            <person name="Olson M.V."/>
            <person name="Kaul R."/>
            <person name="Weissenbach J."/>
            <person name="Medigue C."/>
            <person name="Lidstrom M.E."/>
        </authorList>
    </citation>
    <scope>NUCLEOTIDE SEQUENCE [LARGE SCALE GENOMIC DNA]</scope>
    <source>
        <strain evidence="2">ATCC 14718 / DSM 1338 / JCM 2805 / NCIMB 9133 / AM1</strain>
    </source>
</reference>
<dbReference type="RefSeq" id="WP_012753534.1">
    <property type="nucleotide sequence ID" value="NC_012811.1"/>
</dbReference>
<dbReference type="Proteomes" id="UP000009081">
    <property type="component" value="Plasmid megaplasmid"/>
</dbReference>
<protein>
    <submittedName>
        <fullName evidence="1">Uncharacterized protein</fullName>
    </submittedName>
</protein>
<gene>
    <name evidence="1" type="ordered locus">MexAM1_META2p0030</name>
</gene>
<dbReference type="EMBL" id="CP001511">
    <property type="protein sequence ID" value="ACS42968.1"/>
    <property type="molecule type" value="Genomic_DNA"/>
</dbReference>
<evidence type="ECO:0000313" key="2">
    <source>
        <dbReference type="Proteomes" id="UP000009081"/>
    </source>
</evidence>
<dbReference type="HOGENOM" id="CLU_172301_1_1_5"/>
<evidence type="ECO:0000313" key="1">
    <source>
        <dbReference type="EMBL" id="ACS42968.1"/>
    </source>
</evidence>
<dbReference type="KEGG" id="mea:Mex_2p0030"/>
<sequence>MRYMMLGLEVAGAMVDVHQVVALRLLALSLGGAAAGAEAQLMVAEKVEAAFDAGLLVAAGGSPEQVVELYRGKVRANLERLSSRG</sequence>
<proteinExistence type="predicted"/>
<organism evidence="1 2">
    <name type="scientific">Methylorubrum extorquens (strain ATCC 14718 / DSM 1338 / JCM 2805 / NCIMB 9133 / AM1)</name>
    <name type="common">Methylobacterium extorquens</name>
    <dbReference type="NCBI Taxonomy" id="272630"/>
    <lineage>
        <taxon>Bacteria</taxon>
        <taxon>Pseudomonadati</taxon>
        <taxon>Pseudomonadota</taxon>
        <taxon>Alphaproteobacteria</taxon>
        <taxon>Hyphomicrobiales</taxon>
        <taxon>Methylobacteriaceae</taxon>
        <taxon>Methylorubrum</taxon>
    </lineage>
</organism>
<accession>C5B3D6</accession>
<name>C5B3D6_METEA</name>
<keyword evidence="1" id="KW-0614">Plasmid</keyword>
<dbReference type="AlphaFoldDB" id="C5B3D6"/>
<geneLocation type="plasmid" evidence="1 2">
    <name>megaplasmid</name>
</geneLocation>
<keyword evidence="2" id="KW-1185">Reference proteome</keyword>